<reference evidence="3 4" key="1">
    <citation type="submission" date="2024-09" db="EMBL/GenBank/DDBJ databases">
        <title>Itraconazole resistance in Madurella fahalii resulting from another homologue of gene encoding cytochrome P450 14-alpha sterol demethylase (CYP51).</title>
        <authorList>
            <person name="Yoshioka I."/>
            <person name="Fahal A.H."/>
            <person name="Kaneko S."/>
            <person name="Yaguchi T."/>
        </authorList>
    </citation>
    <scope>NUCLEOTIDE SEQUENCE [LARGE SCALE GENOMIC DNA]</scope>
    <source>
        <strain evidence="3 4">IFM 68171</strain>
    </source>
</reference>
<evidence type="ECO:0000256" key="1">
    <source>
        <dbReference type="SAM" id="SignalP"/>
    </source>
</evidence>
<evidence type="ECO:0000313" key="3">
    <source>
        <dbReference type="EMBL" id="GAB1314771.1"/>
    </source>
</evidence>
<feature type="chain" id="PRO_5045749484" description="Cyanovirin-N domain-containing protein" evidence="1">
    <location>
        <begin position="20"/>
        <end position="148"/>
    </location>
</feature>
<dbReference type="RefSeq" id="XP_070916502.1">
    <property type="nucleotide sequence ID" value="XM_071060401.1"/>
</dbReference>
<dbReference type="InterPro" id="IPR011058">
    <property type="entry name" value="Cyanovirin-N"/>
</dbReference>
<dbReference type="Pfam" id="PF08881">
    <property type="entry name" value="CVNH"/>
    <property type="match status" value="1"/>
</dbReference>
<gene>
    <name evidence="3" type="ORF">MFIFM68171_04981</name>
</gene>
<organism evidence="3 4">
    <name type="scientific">Madurella fahalii</name>
    <dbReference type="NCBI Taxonomy" id="1157608"/>
    <lineage>
        <taxon>Eukaryota</taxon>
        <taxon>Fungi</taxon>
        <taxon>Dikarya</taxon>
        <taxon>Ascomycota</taxon>
        <taxon>Pezizomycotina</taxon>
        <taxon>Sordariomycetes</taxon>
        <taxon>Sordariomycetidae</taxon>
        <taxon>Sordariales</taxon>
        <taxon>Sordariales incertae sedis</taxon>
        <taxon>Madurella</taxon>
    </lineage>
</organism>
<dbReference type="SUPFAM" id="SSF51322">
    <property type="entry name" value="Cyanovirin-N"/>
    <property type="match status" value="1"/>
</dbReference>
<sequence length="148" mass="15427">MKSISVIVALALAATGVVADNFTGSCDANSVKVSGRTLTANCRNILGQMKCSKLDLNRCIKNVYGSMEPDPTGAGPHLAEQCIQCSNDKQTGGFVVGGPTGPSLMHCQCNPGTGAAQANWPMTIFDLNIIVDNNNGILECYKTKGTAC</sequence>
<dbReference type="Proteomes" id="UP001628179">
    <property type="component" value="Unassembled WGS sequence"/>
</dbReference>
<feature type="signal peptide" evidence="1">
    <location>
        <begin position="1"/>
        <end position="19"/>
    </location>
</feature>
<comment type="caution">
    <text evidence="3">The sequence shown here is derived from an EMBL/GenBank/DDBJ whole genome shotgun (WGS) entry which is preliminary data.</text>
</comment>
<dbReference type="EMBL" id="BAAFSV010000002">
    <property type="protein sequence ID" value="GAB1314771.1"/>
    <property type="molecule type" value="Genomic_DNA"/>
</dbReference>
<dbReference type="Gene3D" id="2.30.60.10">
    <property type="entry name" value="Cyanovirin-N"/>
    <property type="match status" value="1"/>
</dbReference>
<keyword evidence="1" id="KW-0732">Signal</keyword>
<keyword evidence="4" id="KW-1185">Reference proteome</keyword>
<name>A0ABQ0GAL7_9PEZI</name>
<evidence type="ECO:0000259" key="2">
    <source>
        <dbReference type="SMART" id="SM01111"/>
    </source>
</evidence>
<proteinExistence type="predicted"/>
<feature type="domain" description="Cyanovirin-N" evidence="2">
    <location>
        <begin position="21"/>
        <end position="140"/>
    </location>
</feature>
<protein>
    <recommendedName>
        <fullName evidence="2">Cyanovirin-N domain-containing protein</fullName>
    </recommendedName>
</protein>
<evidence type="ECO:0000313" key="4">
    <source>
        <dbReference type="Proteomes" id="UP001628179"/>
    </source>
</evidence>
<accession>A0ABQ0GAL7</accession>
<dbReference type="InterPro" id="IPR036673">
    <property type="entry name" value="Cyanovirin-N_sf"/>
</dbReference>
<dbReference type="SMART" id="SM01111">
    <property type="entry name" value="CVNH"/>
    <property type="match status" value="1"/>
</dbReference>
<dbReference type="GeneID" id="98175724"/>